<evidence type="ECO:0000256" key="2">
    <source>
        <dbReference type="ARBA" id="ARBA00023125"/>
    </source>
</evidence>
<evidence type="ECO:0000256" key="3">
    <source>
        <dbReference type="ARBA" id="ARBA00023163"/>
    </source>
</evidence>
<dbReference type="Pfam" id="PF00196">
    <property type="entry name" value="GerE"/>
    <property type="match status" value="1"/>
</dbReference>
<dbReference type="SUPFAM" id="SSF46894">
    <property type="entry name" value="C-terminal effector domain of the bipartite response regulators"/>
    <property type="match status" value="1"/>
</dbReference>
<evidence type="ECO:0000313" key="5">
    <source>
        <dbReference type="EMBL" id="CUA89252.1"/>
    </source>
</evidence>
<gene>
    <name evidence="5" type="ORF">Ga0061061_10761</name>
</gene>
<dbReference type="SMART" id="SM00421">
    <property type="entry name" value="HTH_LUXR"/>
    <property type="match status" value="1"/>
</dbReference>
<dbReference type="InterPro" id="IPR000792">
    <property type="entry name" value="Tscrpt_reg_LuxR_C"/>
</dbReference>
<protein>
    <submittedName>
        <fullName evidence="5">DNA-binding transcriptional regulator, CsgD family</fullName>
    </submittedName>
</protein>
<evidence type="ECO:0000259" key="4">
    <source>
        <dbReference type="PROSITE" id="PS50043"/>
    </source>
</evidence>
<reference evidence="5 6" key="1">
    <citation type="submission" date="2015-08" db="EMBL/GenBank/DDBJ databases">
        <authorList>
            <person name="Varghese N."/>
        </authorList>
    </citation>
    <scope>NUCLEOTIDE SEQUENCE [LARGE SCALE GENOMIC DNA]</scope>
    <source>
        <strain evidence="5 6">DSM 18167</strain>
    </source>
</reference>
<dbReference type="InterPro" id="IPR036693">
    <property type="entry name" value="TF_LuxR_autoind-bd_dom_sf"/>
</dbReference>
<dbReference type="Proteomes" id="UP000182178">
    <property type="component" value="Unassembled WGS sequence"/>
</dbReference>
<sequence>MTPTGAVKSNVLEELLAIGESGSPAPLKRRLHTLLGRYGVECWLVTGLQPQTVAGWQDGTLMNAWPDAWYRRYIAAGHYRRDPCVARSLRSPRPFAWRELEREMAQDTAGLRVMAEAREFGLKQGICVPLHIPGGPSAVVTMAGEAVDDAPGADRVLHLAALSAFWSLTGIRKPVVRPGRFERSDLTGRECEVLRWTAAGKTAWEVGQILGIAETTAISHLRNARRKLGAANVVHAVAEALRLNRIQL</sequence>
<keyword evidence="2 5" id="KW-0238">DNA-binding</keyword>
<dbReference type="Gene3D" id="3.30.450.80">
    <property type="entry name" value="Transcription factor LuxR-like, autoinducer-binding domain"/>
    <property type="match status" value="1"/>
</dbReference>
<comment type="caution">
    <text evidence="5">The sequence shown here is derived from an EMBL/GenBank/DDBJ whole genome shotgun (WGS) entry which is preliminary data.</text>
</comment>
<keyword evidence="6" id="KW-1185">Reference proteome</keyword>
<dbReference type="SUPFAM" id="SSF75516">
    <property type="entry name" value="Pheromone-binding domain of LuxR-like quorum-sensing transcription factors"/>
    <property type="match status" value="1"/>
</dbReference>
<dbReference type="CDD" id="cd06170">
    <property type="entry name" value="LuxR_C_like"/>
    <property type="match status" value="1"/>
</dbReference>
<dbReference type="RefSeq" id="WP_055459977.1">
    <property type="nucleotide sequence ID" value="NZ_CYHC01000007.1"/>
</dbReference>
<dbReference type="InterPro" id="IPR005143">
    <property type="entry name" value="TF_LuxR_autoind-bd_dom"/>
</dbReference>
<dbReference type="PANTHER" id="PTHR44688:SF16">
    <property type="entry name" value="DNA-BINDING TRANSCRIPTIONAL ACTIVATOR DEVR_DOSR"/>
    <property type="match status" value="1"/>
</dbReference>
<feature type="domain" description="HTH luxR-type" evidence="4">
    <location>
        <begin position="179"/>
        <end position="244"/>
    </location>
</feature>
<evidence type="ECO:0000313" key="6">
    <source>
        <dbReference type="Proteomes" id="UP000182178"/>
    </source>
</evidence>
<dbReference type="GO" id="GO:0003677">
    <property type="term" value="F:DNA binding"/>
    <property type="evidence" value="ECO:0007669"/>
    <property type="project" value="UniProtKB-KW"/>
</dbReference>
<evidence type="ECO:0000256" key="1">
    <source>
        <dbReference type="ARBA" id="ARBA00023015"/>
    </source>
</evidence>
<dbReference type="Pfam" id="PF03472">
    <property type="entry name" value="Autoind_bind"/>
    <property type="match status" value="1"/>
</dbReference>
<dbReference type="EMBL" id="CYHC01000007">
    <property type="protein sequence ID" value="CUA89252.1"/>
    <property type="molecule type" value="Genomic_DNA"/>
</dbReference>
<dbReference type="InterPro" id="IPR036388">
    <property type="entry name" value="WH-like_DNA-bd_sf"/>
</dbReference>
<proteinExistence type="predicted"/>
<accession>A0ABM9U9E8</accession>
<dbReference type="InterPro" id="IPR016032">
    <property type="entry name" value="Sig_transdc_resp-reg_C-effctor"/>
</dbReference>
<keyword evidence="1" id="KW-0805">Transcription regulation</keyword>
<dbReference type="Gene3D" id="1.10.10.10">
    <property type="entry name" value="Winged helix-like DNA-binding domain superfamily/Winged helix DNA-binding domain"/>
    <property type="match status" value="1"/>
</dbReference>
<organism evidence="5 6">
    <name type="scientific">Chelatococcus sambhunathii</name>
    <dbReference type="NCBI Taxonomy" id="363953"/>
    <lineage>
        <taxon>Bacteria</taxon>
        <taxon>Pseudomonadati</taxon>
        <taxon>Pseudomonadota</taxon>
        <taxon>Alphaproteobacteria</taxon>
        <taxon>Hyphomicrobiales</taxon>
        <taxon>Chelatococcaceae</taxon>
        <taxon>Chelatococcus</taxon>
    </lineage>
</organism>
<dbReference type="PRINTS" id="PR00038">
    <property type="entry name" value="HTHLUXR"/>
</dbReference>
<dbReference type="PROSITE" id="PS50043">
    <property type="entry name" value="HTH_LUXR_2"/>
    <property type="match status" value="1"/>
</dbReference>
<keyword evidence="3" id="KW-0804">Transcription</keyword>
<dbReference type="PANTHER" id="PTHR44688">
    <property type="entry name" value="DNA-BINDING TRANSCRIPTIONAL ACTIVATOR DEVR_DOSR"/>
    <property type="match status" value="1"/>
</dbReference>
<name>A0ABM9U9E8_9HYPH</name>